<dbReference type="PANTHER" id="PTHR37835:SF1">
    <property type="entry name" value="ALPHA-CLOSTRIPAIN"/>
    <property type="match status" value="1"/>
</dbReference>
<evidence type="ECO:0000313" key="3">
    <source>
        <dbReference type="Proteomes" id="UP000007050"/>
    </source>
</evidence>
<dbReference type="AlphaFoldDB" id="D4MJ95"/>
<evidence type="ECO:0000313" key="2">
    <source>
        <dbReference type="EMBL" id="CBL33828.1"/>
    </source>
</evidence>
<dbReference type="Gene3D" id="3.40.50.11970">
    <property type="match status" value="1"/>
</dbReference>
<protein>
    <submittedName>
        <fullName evidence="2">Clostripain family</fullName>
    </submittedName>
</protein>
<dbReference type="Pfam" id="PF03415">
    <property type="entry name" value="Peptidase_C11"/>
    <property type="match status" value="1"/>
</dbReference>
<feature type="region of interest" description="Disordered" evidence="1">
    <location>
        <begin position="42"/>
        <end position="88"/>
    </location>
</feature>
<reference evidence="2 3" key="1">
    <citation type="submission" date="2010-03" db="EMBL/GenBank/DDBJ databases">
        <title>The genome sequence of Eubacterium siraeum V10Sc8a.</title>
        <authorList>
            <consortium name="metaHIT consortium -- http://www.metahit.eu/"/>
            <person name="Pajon A."/>
            <person name="Turner K."/>
            <person name="Parkhill J."/>
            <person name="Duncan S."/>
            <person name="Flint H."/>
        </authorList>
    </citation>
    <scope>NUCLEOTIDE SEQUENCE [LARGE SCALE GENOMIC DNA]</scope>
    <source>
        <strain evidence="2 3">V10Sc8a</strain>
    </source>
</reference>
<dbReference type="HOGENOM" id="CLU_021624_0_0_9"/>
<reference evidence="2 3" key="2">
    <citation type="submission" date="2010-03" db="EMBL/GenBank/DDBJ databases">
        <authorList>
            <person name="Pajon A."/>
        </authorList>
    </citation>
    <scope>NUCLEOTIDE SEQUENCE [LARGE SCALE GENOMIC DNA]</scope>
    <source>
        <strain evidence="2 3">V10Sc8a</strain>
    </source>
</reference>
<name>D4MJ95_9FIRM</name>
<proteinExistence type="predicted"/>
<evidence type="ECO:0000256" key="1">
    <source>
        <dbReference type="SAM" id="MobiDB-lite"/>
    </source>
</evidence>
<dbReference type="PATRIC" id="fig|717961.3.peg.827"/>
<gene>
    <name evidence="2" type="ORF">ES1_07270</name>
</gene>
<organism evidence="2 3">
    <name type="scientific">[Eubacterium] siraeum V10Sc8a</name>
    <dbReference type="NCBI Taxonomy" id="717961"/>
    <lineage>
        <taxon>Bacteria</taxon>
        <taxon>Bacillati</taxon>
        <taxon>Bacillota</taxon>
        <taxon>Clostridia</taxon>
        <taxon>Eubacteriales</taxon>
        <taxon>Oscillospiraceae</taxon>
        <taxon>Oscillospiraceae incertae sedis</taxon>
    </lineage>
</organism>
<dbReference type="EMBL" id="FP929059">
    <property type="protein sequence ID" value="CBL33828.1"/>
    <property type="molecule type" value="Genomic_DNA"/>
</dbReference>
<feature type="compositionally biased region" description="Polar residues" evidence="1">
    <location>
        <begin position="48"/>
        <end position="57"/>
    </location>
</feature>
<dbReference type="InterPro" id="IPR005077">
    <property type="entry name" value="Peptidase_C11"/>
</dbReference>
<accession>D4MJ95</accession>
<sequence>MVIITAKRKGELMRKTSEKILRALLAVSVLATAVLSSGCLDDEEEISDSTASDNRQTSDGGNAESSEGSEGSDNKYDGSVTGSRASKLTFSGSDGISIARKQREAEKPMGEDGTQTVFVYMCGSDLESENGLASGDIEEMIAGSQSENVKFVIQTGGAGAWADTYGISAEKTQRYVVTGGEISLIEEKESVNMGKEDVLVDFLSWGIENYAAAKMGLIFWNHGGGSISGVCFDELNENDSLSLEEIDTALTSVYGKMTDKFAFIGFDACLMATVETANMLVPHADYMFASEETEPGYGWDYTEIAGFMESNPTADTAELGKTVADSFMASCEAIGAGGEATLSITDLSRIDELVKAVNDAAEEMNDISSDPALLANAVRSIYTVRAYGSNNDTEGYTNMVDLGSMIAATVSDDKADKVMSALEKAVVYNIYGEDKDGSTGLSTYYPFGVSGSTELATFGKVCVSPYYMTFVDRIAYGAQNGSTDGYSGEKTWLADGAVYWSDGDYSDYESNWEHYNNKTDNMGFCGDKSSVQIDVGPVLDDEGTFYFNVTDDTINNLASVNCSVYRVDEETGELIEFGVDQSTKVDFSSGLVEDNFSGQWYMIENNLIPMFIVEKNGNSSVYTSPIKLNGKETNLRIAMTQDGNAYDITALGTWDGVNENGESARSVVPLKEGDVIVPIFNTYDSEGNFAGKAEGDECTYSGDNMIEFVNLPAGDYRYSFVINDIYGNVCYTGFTVFTTDDDGNVFFTPEE</sequence>
<dbReference type="KEGG" id="esr:ES1_07270"/>
<feature type="compositionally biased region" description="Low complexity" evidence="1">
    <location>
        <begin position="58"/>
        <end position="71"/>
    </location>
</feature>
<dbReference type="BioCyc" id="ESIR717961:G136L-595-MONOMER"/>
<dbReference type="Proteomes" id="UP000007050">
    <property type="component" value="Chromosome"/>
</dbReference>
<dbReference type="PANTHER" id="PTHR37835">
    <property type="entry name" value="ALPHA-CLOSTRIPAIN"/>
    <property type="match status" value="1"/>
</dbReference>